<keyword evidence="3" id="KW-1185">Reference proteome</keyword>
<dbReference type="InterPro" id="IPR036873">
    <property type="entry name" value="Rhodanese-like_dom_sf"/>
</dbReference>
<proteinExistence type="predicted"/>
<dbReference type="PANTHER" id="PTHR43031">
    <property type="entry name" value="FAD-DEPENDENT OXIDOREDUCTASE"/>
    <property type="match status" value="1"/>
</dbReference>
<dbReference type="Pfam" id="PF00581">
    <property type="entry name" value="Rhodanese"/>
    <property type="match status" value="1"/>
</dbReference>
<dbReference type="STRING" id="1349785.GCA_000509405_02735"/>
<protein>
    <submittedName>
        <fullName evidence="2">Rhodanese-like domain protein</fullName>
    </submittedName>
</protein>
<sequence length="103" mass="11599">MRLFNLFRKKDMSTEIKEYLEKGAIVLDVRTLEEWNEGHSEGAKHIVLTTIPSQVEEIKSWDKPVIAVCRSGGRSGQATDFLLSHGVDIINGGPWGNVDQYLK</sequence>
<accession>A0A2H1E765</accession>
<name>A0A2H1E765_9FLAO</name>
<dbReference type="RefSeq" id="WP_024740120.1">
    <property type="nucleotide sequence ID" value="NZ_BAUG01000003.1"/>
</dbReference>
<dbReference type="SMART" id="SM00450">
    <property type="entry name" value="RHOD"/>
    <property type="match status" value="1"/>
</dbReference>
<dbReference type="Proteomes" id="UP000231564">
    <property type="component" value="Chromosome MARIT"/>
</dbReference>
<dbReference type="InterPro" id="IPR001763">
    <property type="entry name" value="Rhodanese-like_dom"/>
</dbReference>
<dbReference type="EMBL" id="LT634361">
    <property type="protein sequence ID" value="SFZ80322.1"/>
    <property type="molecule type" value="Genomic_DNA"/>
</dbReference>
<dbReference type="PROSITE" id="PS50206">
    <property type="entry name" value="RHODANESE_3"/>
    <property type="match status" value="1"/>
</dbReference>
<feature type="domain" description="Rhodanese" evidence="1">
    <location>
        <begin position="20"/>
        <end position="97"/>
    </location>
</feature>
<dbReference type="CDD" id="cd00158">
    <property type="entry name" value="RHOD"/>
    <property type="match status" value="1"/>
</dbReference>
<dbReference type="SUPFAM" id="SSF52821">
    <property type="entry name" value="Rhodanese/Cell cycle control phosphatase"/>
    <property type="match status" value="1"/>
</dbReference>
<dbReference type="AlphaFoldDB" id="A0A2H1E765"/>
<dbReference type="PANTHER" id="PTHR43031:SF1">
    <property type="entry name" value="PYRIDINE NUCLEOTIDE-DISULPHIDE OXIDOREDUCTASE"/>
    <property type="match status" value="1"/>
</dbReference>
<evidence type="ECO:0000259" key="1">
    <source>
        <dbReference type="PROSITE" id="PS50206"/>
    </source>
</evidence>
<dbReference type="KEGG" id="tmar:MARIT_0419"/>
<dbReference type="InterPro" id="IPR050229">
    <property type="entry name" value="GlpE_sulfurtransferase"/>
</dbReference>
<dbReference type="Gene3D" id="3.40.250.10">
    <property type="entry name" value="Rhodanese-like domain"/>
    <property type="match status" value="1"/>
</dbReference>
<organism evidence="2 3">
    <name type="scientific">Tenacibaculum maritimum NCIMB 2154</name>
    <dbReference type="NCBI Taxonomy" id="1349785"/>
    <lineage>
        <taxon>Bacteria</taxon>
        <taxon>Pseudomonadati</taxon>
        <taxon>Bacteroidota</taxon>
        <taxon>Flavobacteriia</taxon>
        <taxon>Flavobacteriales</taxon>
        <taxon>Flavobacteriaceae</taxon>
        <taxon>Tenacibaculum</taxon>
    </lineage>
</organism>
<evidence type="ECO:0000313" key="2">
    <source>
        <dbReference type="EMBL" id="SFZ80322.1"/>
    </source>
</evidence>
<evidence type="ECO:0000313" key="3">
    <source>
        <dbReference type="Proteomes" id="UP000231564"/>
    </source>
</evidence>
<reference evidence="2 3" key="1">
    <citation type="submission" date="2016-11" db="EMBL/GenBank/DDBJ databases">
        <authorList>
            <person name="Jaros S."/>
            <person name="Januszkiewicz K."/>
            <person name="Wedrychowicz H."/>
        </authorList>
    </citation>
    <scope>NUCLEOTIDE SEQUENCE [LARGE SCALE GENOMIC DNA]</scope>
    <source>
        <strain evidence="2">NCIMB 2154T</strain>
    </source>
</reference>
<gene>
    <name evidence="2" type="ORF">MARIT_0419</name>
</gene>